<dbReference type="Proteomes" id="UP000542674">
    <property type="component" value="Unassembled WGS sequence"/>
</dbReference>
<accession>A0A7W7T9P2</accession>
<reference evidence="1 2" key="1">
    <citation type="submission" date="2020-08" db="EMBL/GenBank/DDBJ databases">
        <title>Sequencing the genomes of 1000 actinobacteria strains.</title>
        <authorList>
            <person name="Klenk H.-P."/>
        </authorList>
    </citation>
    <scope>NUCLEOTIDE SEQUENCE [LARGE SCALE GENOMIC DNA]</scope>
    <source>
        <strain evidence="1 2">DSM 45084</strain>
    </source>
</reference>
<organism evidence="1 2">
    <name type="scientific">Saccharothrix violaceirubra</name>
    <dbReference type="NCBI Taxonomy" id="413306"/>
    <lineage>
        <taxon>Bacteria</taxon>
        <taxon>Bacillati</taxon>
        <taxon>Actinomycetota</taxon>
        <taxon>Actinomycetes</taxon>
        <taxon>Pseudonocardiales</taxon>
        <taxon>Pseudonocardiaceae</taxon>
        <taxon>Saccharothrix</taxon>
    </lineage>
</organism>
<gene>
    <name evidence="1" type="ORF">F4559_006473</name>
</gene>
<evidence type="ECO:0000313" key="2">
    <source>
        <dbReference type="Proteomes" id="UP000542674"/>
    </source>
</evidence>
<sequence>MKALDDGRMWAWLEESLLEPVIVAPAEAAQALNSWRAIRDRIRRGAASDQQFAIIFTGEHSRRRTVLVFGQTRQGHMTYWRDGELLEPVPLDLNAVDELIDTWEAVACVAAGNPRQTAC</sequence>
<dbReference type="EMBL" id="JACHJS010000001">
    <property type="protein sequence ID" value="MBB4969114.1"/>
    <property type="molecule type" value="Genomic_DNA"/>
</dbReference>
<evidence type="ECO:0000313" key="1">
    <source>
        <dbReference type="EMBL" id="MBB4969114.1"/>
    </source>
</evidence>
<proteinExistence type="predicted"/>
<protein>
    <submittedName>
        <fullName evidence="1">Uncharacterized protein</fullName>
    </submittedName>
</protein>
<dbReference type="AlphaFoldDB" id="A0A7W7T9P2"/>
<keyword evidence="2" id="KW-1185">Reference proteome</keyword>
<comment type="caution">
    <text evidence="1">The sequence shown here is derived from an EMBL/GenBank/DDBJ whole genome shotgun (WGS) entry which is preliminary data.</text>
</comment>
<dbReference type="RefSeq" id="WP_184674822.1">
    <property type="nucleotide sequence ID" value="NZ_BAABAI010000043.1"/>
</dbReference>
<name>A0A7W7T9P2_9PSEU</name>